<proteinExistence type="predicted"/>
<dbReference type="Proteomes" id="UP000255165">
    <property type="component" value="Unassembled WGS sequence"/>
</dbReference>
<evidence type="ECO:0000313" key="2">
    <source>
        <dbReference type="EMBL" id="RDK07014.1"/>
    </source>
</evidence>
<protein>
    <submittedName>
        <fullName evidence="2">RNA-binding protein hfq</fullName>
    </submittedName>
</protein>
<feature type="region of interest" description="Disordered" evidence="1">
    <location>
        <begin position="1"/>
        <end position="20"/>
    </location>
</feature>
<organism evidence="2 3">
    <name type="scientific">Cupriavidus lacunae</name>
    <dbReference type="NCBI Taxonomy" id="2666307"/>
    <lineage>
        <taxon>Bacteria</taxon>
        <taxon>Pseudomonadati</taxon>
        <taxon>Pseudomonadota</taxon>
        <taxon>Betaproteobacteria</taxon>
        <taxon>Burkholderiales</taxon>
        <taxon>Burkholderiaceae</taxon>
        <taxon>Cupriavidus</taxon>
    </lineage>
</organism>
<dbReference type="InterPro" id="IPR005001">
    <property type="entry name" value="Hfq"/>
</dbReference>
<dbReference type="Gene3D" id="2.30.30.100">
    <property type="match status" value="1"/>
</dbReference>
<reference evidence="3" key="1">
    <citation type="submission" date="2018-06" db="EMBL/GenBank/DDBJ databases">
        <authorList>
            <person name="Feng T."/>
            <person name="Jeon C.O."/>
        </authorList>
    </citation>
    <scope>NUCLEOTIDE SEQUENCE [LARGE SCALE GENOMIC DNA]</scope>
    <source>
        <strain evidence="3">S23</strain>
    </source>
</reference>
<dbReference type="RefSeq" id="WP_115214562.1">
    <property type="nucleotide sequence ID" value="NZ_QKWJ01000049.1"/>
</dbReference>
<evidence type="ECO:0000313" key="3">
    <source>
        <dbReference type="Proteomes" id="UP000255165"/>
    </source>
</evidence>
<sequence length="109" mass="12220">MKKKEIPPKPRSRKQLQHQQYAAYSTSQTAVIVHLSNGARLQGLVLASDEYVLLLGRQPDDNRPTVVYKRAICLVTPADAPEEVVVVAPDPANAADFVPIYMPRTRKRR</sequence>
<comment type="caution">
    <text evidence="2">The sequence shown here is derived from an EMBL/GenBank/DDBJ whole genome shotgun (WGS) entry which is preliminary data.</text>
</comment>
<dbReference type="GO" id="GO:0006355">
    <property type="term" value="P:regulation of DNA-templated transcription"/>
    <property type="evidence" value="ECO:0007669"/>
    <property type="project" value="InterPro"/>
</dbReference>
<keyword evidence="3" id="KW-1185">Reference proteome</keyword>
<gene>
    <name evidence="2" type="ORF">DN412_28050</name>
</gene>
<evidence type="ECO:0000256" key="1">
    <source>
        <dbReference type="SAM" id="MobiDB-lite"/>
    </source>
</evidence>
<accession>A0A370NN27</accession>
<dbReference type="EMBL" id="QKWJ01000049">
    <property type="protein sequence ID" value="RDK07014.1"/>
    <property type="molecule type" value="Genomic_DNA"/>
</dbReference>
<name>A0A370NN27_9BURK</name>
<dbReference type="GO" id="GO:0003723">
    <property type="term" value="F:RNA binding"/>
    <property type="evidence" value="ECO:0007669"/>
    <property type="project" value="InterPro"/>
</dbReference>
<dbReference type="Pfam" id="PF17209">
    <property type="entry name" value="Hfq"/>
    <property type="match status" value="1"/>
</dbReference>
<dbReference type="SUPFAM" id="SSF50182">
    <property type="entry name" value="Sm-like ribonucleoproteins"/>
    <property type="match status" value="1"/>
</dbReference>
<dbReference type="AlphaFoldDB" id="A0A370NN27"/>
<dbReference type="InterPro" id="IPR010920">
    <property type="entry name" value="LSM_dom_sf"/>
</dbReference>